<dbReference type="PATRIC" id="fig|1188261.3.peg.3134"/>
<name>U6SN27_9BACI</name>
<organism evidence="8 9">
    <name type="scientific">Alkalihalophilus marmarensis DSM 21297</name>
    <dbReference type="NCBI Taxonomy" id="1188261"/>
    <lineage>
        <taxon>Bacteria</taxon>
        <taxon>Bacillati</taxon>
        <taxon>Bacillota</taxon>
        <taxon>Bacilli</taxon>
        <taxon>Bacillales</taxon>
        <taxon>Bacillaceae</taxon>
        <taxon>Alkalihalophilus</taxon>
    </lineage>
</organism>
<dbReference type="PANTHER" id="PTHR32347">
    <property type="entry name" value="EFFLUX SYSTEM COMPONENT YKNX-RELATED"/>
    <property type="match status" value="1"/>
</dbReference>
<dbReference type="InterPro" id="IPR058637">
    <property type="entry name" value="YknX-like_C"/>
</dbReference>
<comment type="caution">
    <text evidence="8">The sequence shown here is derived from an EMBL/GenBank/DDBJ whole genome shotgun (WGS) entry which is preliminary data.</text>
</comment>
<accession>U6SN27</accession>
<evidence type="ECO:0000259" key="4">
    <source>
        <dbReference type="Pfam" id="PF25982"/>
    </source>
</evidence>
<feature type="domain" description="YknX-like barrel-sandwich hybrid" evidence="5">
    <location>
        <begin position="68"/>
        <end position="198"/>
    </location>
</feature>
<evidence type="ECO:0000259" key="7">
    <source>
        <dbReference type="Pfam" id="PF25990"/>
    </source>
</evidence>
<feature type="domain" description="YknX-like beta-barrel" evidence="7">
    <location>
        <begin position="207"/>
        <end position="285"/>
    </location>
</feature>
<feature type="domain" description="YknX-like alpha-helical hairpin" evidence="4">
    <location>
        <begin position="92"/>
        <end position="175"/>
    </location>
</feature>
<keyword evidence="9" id="KW-1185">Reference proteome</keyword>
<sequence>MKKKVWIGSAIVLSVILFTAIAVVQSQGSDSFEVEAATPENQTVKHEIMVPGEMELAEIEHIRIRIEEDYTLLVEEGDTVDAGTPLIEYTSEDLEFELEQLAIQIEAGYLRINQVGKQEDRLSDEQNKLADDVGREEARDHFRSEREQLDYEKRAANLDLRQLLKQKEQLENRTKNLTEESPIAGVVLKIDEGTEAAVTIASTESFMASGDLSEYDSLEIKEGQKVDITSDAILDQTWTGVIDQIDFLPSQNELDGTGIKYPFTVKVEEGDTSSLRPGYQVILNVVSDEREALTVPISAVRQIDDTAYVYTIVEGAAVEQEVELGMTSDGRYEIRSGLSESDQIISDIPEGLGDGSEVIVLD</sequence>
<evidence type="ECO:0000256" key="1">
    <source>
        <dbReference type="ARBA" id="ARBA00004196"/>
    </source>
</evidence>
<feature type="coiled-coil region" evidence="3">
    <location>
        <begin position="146"/>
        <end position="180"/>
    </location>
</feature>
<feature type="domain" description="YknX-like C-terminal permuted SH3-like" evidence="6">
    <location>
        <begin position="292"/>
        <end position="360"/>
    </location>
</feature>
<dbReference type="InterPro" id="IPR058636">
    <property type="entry name" value="Beta-barrel_YknX"/>
</dbReference>
<protein>
    <submittedName>
        <fullName evidence="8">Uncharacterized protein</fullName>
    </submittedName>
</protein>
<keyword evidence="2 3" id="KW-0175">Coiled coil</keyword>
<dbReference type="InterPro" id="IPR058639">
    <property type="entry name" value="BSH_YknX-like"/>
</dbReference>
<dbReference type="Pfam" id="PF25984">
    <property type="entry name" value="BSH_YknX"/>
    <property type="match status" value="1"/>
</dbReference>
<dbReference type="Pfam" id="PF25982">
    <property type="entry name" value="HH_YknX"/>
    <property type="match status" value="1"/>
</dbReference>
<dbReference type="Gene3D" id="2.40.30.170">
    <property type="match status" value="1"/>
</dbReference>
<evidence type="ECO:0000256" key="2">
    <source>
        <dbReference type="ARBA" id="ARBA00023054"/>
    </source>
</evidence>
<evidence type="ECO:0000259" key="5">
    <source>
        <dbReference type="Pfam" id="PF25984"/>
    </source>
</evidence>
<dbReference type="EMBL" id="ATAE01000041">
    <property type="protein sequence ID" value="ERN52031.1"/>
    <property type="molecule type" value="Genomic_DNA"/>
</dbReference>
<dbReference type="Proteomes" id="UP000017170">
    <property type="component" value="Unassembled WGS sequence"/>
</dbReference>
<dbReference type="AlphaFoldDB" id="U6SN27"/>
<dbReference type="GO" id="GO:0030313">
    <property type="term" value="C:cell envelope"/>
    <property type="evidence" value="ECO:0007669"/>
    <property type="project" value="UniProtKB-SubCell"/>
</dbReference>
<dbReference type="InterPro" id="IPR050465">
    <property type="entry name" value="UPF0194_transport"/>
</dbReference>
<evidence type="ECO:0000313" key="8">
    <source>
        <dbReference type="EMBL" id="ERN52031.1"/>
    </source>
</evidence>
<dbReference type="Pfam" id="PF25990">
    <property type="entry name" value="Beta-barrel_YknX"/>
    <property type="match status" value="1"/>
</dbReference>
<dbReference type="Gene3D" id="2.40.420.20">
    <property type="match status" value="1"/>
</dbReference>
<comment type="subcellular location">
    <subcellularLocation>
        <location evidence="1">Cell envelope</location>
    </subcellularLocation>
</comment>
<dbReference type="InterPro" id="IPR058638">
    <property type="entry name" value="HH_YknX-like"/>
</dbReference>
<reference evidence="8 9" key="1">
    <citation type="journal article" date="2013" name="Genome Announc.">
        <title>Genome Sequence of the Extreme Obligate Alkaliphile Bacillus marmarensis Strain DSM 21297.</title>
        <authorList>
            <person name="Wernick D.G."/>
            <person name="Choi K.Y."/>
            <person name="Tat C.A."/>
            <person name="Lafontaine Rivera J.G."/>
            <person name="Liao J.C."/>
        </authorList>
    </citation>
    <scope>NUCLEOTIDE SEQUENCE [LARGE SCALE GENOMIC DNA]</scope>
    <source>
        <strain evidence="8 9">DSM 21297</strain>
    </source>
</reference>
<evidence type="ECO:0000256" key="3">
    <source>
        <dbReference type="SAM" id="Coils"/>
    </source>
</evidence>
<dbReference type="PANTHER" id="PTHR32347:SF14">
    <property type="entry name" value="EFFLUX SYSTEM COMPONENT YKNX-RELATED"/>
    <property type="match status" value="1"/>
</dbReference>
<evidence type="ECO:0000313" key="9">
    <source>
        <dbReference type="Proteomes" id="UP000017170"/>
    </source>
</evidence>
<dbReference type="Pfam" id="PF25989">
    <property type="entry name" value="YknX_C"/>
    <property type="match status" value="1"/>
</dbReference>
<evidence type="ECO:0000259" key="6">
    <source>
        <dbReference type="Pfam" id="PF25989"/>
    </source>
</evidence>
<proteinExistence type="predicted"/>
<dbReference type="RefSeq" id="WP_022629203.1">
    <property type="nucleotide sequence ID" value="NZ_ATAE01000041.1"/>
</dbReference>
<gene>
    <name evidence="8" type="ORF">A33I_18230</name>
</gene>